<evidence type="ECO:0000313" key="1">
    <source>
        <dbReference type="EMBL" id="KAK8382675.1"/>
    </source>
</evidence>
<gene>
    <name evidence="1" type="ORF">O3P69_015477</name>
</gene>
<sequence>MHFTKEIGWTKPPDGNNMLEIHKGTEKVSETNSINGYIFLLRLMPRSKEIFLLPYRKNAVCMKIPLAPDLRHPPASAGELTVNFTREERLILYEHTLKNAASVAVPPELLPMEVNASSETQPKELSGLELKKAMRDFKRRRQAYRTKISTKNKSQTEVTREIIHNMMALLGMQEPKLDFPGTSDRWEVRRLHRMSSSSLPAPGGREMER</sequence>
<keyword evidence="2" id="KW-1185">Reference proteome</keyword>
<evidence type="ECO:0000313" key="2">
    <source>
        <dbReference type="Proteomes" id="UP001487740"/>
    </source>
</evidence>
<protein>
    <submittedName>
        <fullName evidence="1">Uncharacterized protein</fullName>
    </submittedName>
</protein>
<dbReference type="AlphaFoldDB" id="A0AAW0T513"/>
<dbReference type="EMBL" id="JARAKH010000039">
    <property type="protein sequence ID" value="KAK8382675.1"/>
    <property type="molecule type" value="Genomic_DNA"/>
</dbReference>
<proteinExistence type="predicted"/>
<accession>A0AAW0T513</accession>
<name>A0AAW0T513_SCYPA</name>
<comment type="caution">
    <text evidence="1">The sequence shown here is derived from an EMBL/GenBank/DDBJ whole genome shotgun (WGS) entry which is preliminary data.</text>
</comment>
<organism evidence="1 2">
    <name type="scientific">Scylla paramamosain</name>
    <name type="common">Mud crab</name>
    <dbReference type="NCBI Taxonomy" id="85552"/>
    <lineage>
        <taxon>Eukaryota</taxon>
        <taxon>Metazoa</taxon>
        <taxon>Ecdysozoa</taxon>
        <taxon>Arthropoda</taxon>
        <taxon>Crustacea</taxon>
        <taxon>Multicrustacea</taxon>
        <taxon>Malacostraca</taxon>
        <taxon>Eumalacostraca</taxon>
        <taxon>Eucarida</taxon>
        <taxon>Decapoda</taxon>
        <taxon>Pleocyemata</taxon>
        <taxon>Brachyura</taxon>
        <taxon>Eubrachyura</taxon>
        <taxon>Portunoidea</taxon>
        <taxon>Portunidae</taxon>
        <taxon>Portuninae</taxon>
        <taxon>Scylla</taxon>
    </lineage>
</organism>
<dbReference type="Proteomes" id="UP001487740">
    <property type="component" value="Unassembled WGS sequence"/>
</dbReference>
<reference evidence="1 2" key="1">
    <citation type="submission" date="2023-03" db="EMBL/GenBank/DDBJ databases">
        <title>High-quality genome of Scylla paramamosain provides insights in environmental adaptation.</title>
        <authorList>
            <person name="Zhang L."/>
        </authorList>
    </citation>
    <scope>NUCLEOTIDE SEQUENCE [LARGE SCALE GENOMIC DNA]</scope>
    <source>
        <strain evidence="1">LZ_2023a</strain>
        <tissue evidence="1">Muscle</tissue>
    </source>
</reference>